<keyword evidence="3" id="KW-0378">Hydrolase</keyword>
<comment type="caution">
    <text evidence="8">The sequence shown here is derived from an EMBL/GenBank/DDBJ whole genome shotgun (WGS) entry which is preliminary data.</text>
</comment>
<dbReference type="NCBIfam" id="TIGR01168">
    <property type="entry name" value="YSIRK_signal"/>
    <property type="match status" value="1"/>
</dbReference>
<dbReference type="NCBIfam" id="TIGR01167">
    <property type="entry name" value="LPXTG_anchor"/>
    <property type="match status" value="1"/>
</dbReference>
<dbReference type="EMBL" id="LQNX01000019">
    <property type="protein sequence ID" value="KXT82367.1"/>
    <property type="molecule type" value="Genomic_DNA"/>
</dbReference>
<accession>A0A139P2C4</accession>
<dbReference type="PATRIC" id="fig|1303.78.peg.326"/>
<evidence type="ECO:0000313" key="9">
    <source>
        <dbReference type="Proteomes" id="UP000070678"/>
    </source>
</evidence>
<keyword evidence="1 8" id="KW-0645">Protease</keyword>
<protein>
    <submittedName>
        <fullName evidence="8">Zinc metalloprotease zmpB</fullName>
    </submittedName>
</protein>
<evidence type="ECO:0000313" key="8">
    <source>
        <dbReference type="EMBL" id="KXT82367.1"/>
    </source>
</evidence>
<evidence type="ECO:0000259" key="5">
    <source>
        <dbReference type="Pfam" id="PF04650"/>
    </source>
</evidence>
<evidence type="ECO:0000256" key="1">
    <source>
        <dbReference type="ARBA" id="ARBA00022670"/>
    </source>
</evidence>
<dbReference type="Proteomes" id="UP000070678">
    <property type="component" value="Unassembled WGS sequence"/>
</dbReference>
<evidence type="ECO:0000256" key="2">
    <source>
        <dbReference type="ARBA" id="ARBA00022729"/>
    </source>
</evidence>
<sequence length="1832" mass="205386">MNWKENKRVEKYAIRKLKLGVGSILLGATILGSPLLSISVKANDKSENKVIQFHYLEDKELTVDEQNLIHKELPNRILQDTYYLIYRKKEQLTLPKTGSVSSSLFLVGSSGVVLLVLVISKKKPSKILGVLVVASVGNSLFLPYDVFSLMYGRLSYYDQSKQIDSMSDWFQGVIEIDGYDYIGYLSSDDLGEFRKGESTKEKGGLISEVPSLLTVADSIYPATTDFLTAPKKPVYGESGTPLVEAEKPVYGESGAPLVEAEKPVYGESGTPLVEAEKPVYGESGTPLVEAEKPVYGESGTPLVEAEKPVYGESGAPLVEAEKPVYGESGTPLVEAEKPVYGESGTPLVESEKPVYGESGTPLVEAEKPVYGESGTPLVEAEKPVYGESGAPLVEAEKPVYGESGTPLVEAEKPVYGESGTPLVESEKPVYGESGTPLVEAEKPVYGESGTPLVEAEKPVYGESGTPLVESEKPTYVVKQGKLPPILTLNKIDSDFLDHSVDLRYFLENKDKVEVKQIIAEIKTNQDTVRTIELNLNTLATRIDNLKLYKDYKVATTIYYDGGKGLEHIKLAEKNFRLDAKKIELKGIQSVSMMKFGNGQEIQVTHLSEIPHDLANYYLKLTSTNNKDTILSVDNITEESIENKKVFKIHSNDLNLVTRKKDGRLTSGFDYYMEKTIPHEENVFYDFKDLIMAMASNPSGTFILGGDLSARHVKPEGNGKSYIKGEFTGQLIGELNQKRHALFDLQYPLFDTIKSGSVRDIDFKRVQMVFPDSPQGDSIATIAKTIKDKTRIENVHVEGYLEGRDHVAGLVNNLESNSQIENVSFTGKIKSKGGNSVTAGIAGRNMLSLVKRAFVDATIEVYGSTNSSMLVAQNGTTMDASGGWGTWGKLTQSVAKGSLEIKRSGQAGGIAATIWPYGAIDNVVSYAKVLKGKELFGSDSDLNNRWFKQKITNMFGVKESSSGEAGKDTSYQRLSKEEADKRVATYQITAMHSSSADSLLIDRLNASWKTGASLEMIEDYNPENQKVYTNLLQFTPYYNKEFIIHEGNRSNIHQTTLAIKKIKSIVALKGNNFVFSGRDIDHVMVHYEDGSQERYAVNFNGGSLDSNTLEYTVNDLGIVYTPDWMYDNVETSEVDALVKELEKVDLYSDKVYHILGIEKENTKLDKVKRLFLDESVDAVKKQLPVMLKSILTTEWLQLHHKNQGARSSLKEKIIANKEAIVLALSYINRYYDVHFSHYDIKDLLLFKPGFHGEKIDLLKRLIALGNVGERKLRGSENAILYKEFFAKETHQRELVDYLEYNRSLLTHYTTTEEWFKDVTKEHIQFEERPSLVDEIKQATYRVYDHLRAEHYQGFILPLLTLKKTHLAILSNYSTMAFVSKEKRPNWTGDEFNKWIKIVADAHRNHVDTWYKILPDSIKGKMVKENVTAIWEGLSIPGSEWVDENGNDKKGNPYAPAREFYNLVGGPMGGWYSYHGYGAHAGGRNRVNYEAFDLLSEYGISVFTHELTHVNDSWIYLGGYPRRENMGPEAYAQGLFQSPVPRQPGWGALGLNMAFERQNDGNLIYNASPTQFKNQQEINTYMKQYNDTLMLLDYLEGDAVISQGKEAVMKWFKIIEPKIISKTAQYDTVRPLTTEEKTRLSITSVDDLVDQALMSDRAVDNETYNPADFKTSYIAIDYMTAIYGGGKNSIGSPGALMFKHNTFRLWGYYGFEKGVLGYASNKYKKQAIEEGQLGLSDDFIISKISNGEFTSMEAFKKAYFAKVVNQLKEKGIRSVVIRQKEYSSFDELLEGFKEAVQKDLAKSQFNEQETRNFKFEVFRQLLQQTDSFKQSIFK</sequence>
<evidence type="ECO:0000256" key="4">
    <source>
        <dbReference type="SAM" id="Phobius"/>
    </source>
</evidence>
<dbReference type="Pfam" id="PF05342">
    <property type="entry name" value="Peptidase_M26_N"/>
    <property type="match status" value="1"/>
</dbReference>
<gene>
    <name evidence="8" type="ORF">SORDD15_00311</name>
</gene>
<feature type="transmembrane region" description="Helical" evidence="4">
    <location>
        <begin position="21"/>
        <end position="40"/>
    </location>
</feature>
<keyword evidence="2" id="KW-0732">Signal</keyword>
<dbReference type="InterPro" id="IPR011505">
    <property type="entry name" value="Peptidase_M26_C_dom"/>
</dbReference>
<feature type="domain" description="YSIRK Gram-positive signal peptide" evidence="5">
    <location>
        <begin position="8"/>
        <end position="32"/>
    </location>
</feature>
<dbReference type="GO" id="GO:0008270">
    <property type="term" value="F:zinc ion binding"/>
    <property type="evidence" value="ECO:0007669"/>
    <property type="project" value="InterPro"/>
</dbReference>
<keyword evidence="4" id="KW-0472">Membrane</keyword>
<feature type="transmembrane region" description="Helical" evidence="4">
    <location>
        <begin position="100"/>
        <end position="120"/>
    </location>
</feature>
<dbReference type="GO" id="GO:0006508">
    <property type="term" value="P:proteolysis"/>
    <property type="evidence" value="ECO:0007669"/>
    <property type="project" value="UniProtKB-KW"/>
</dbReference>
<keyword evidence="4" id="KW-1133">Transmembrane helix</keyword>
<dbReference type="OrthoDB" id="2236949at2"/>
<keyword evidence="8" id="KW-0482">Metalloprotease</keyword>
<dbReference type="Pfam" id="PF04650">
    <property type="entry name" value="YSIRK_signal"/>
    <property type="match status" value="1"/>
</dbReference>
<dbReference type="InterPro" id="IPR008006">
    <property type="entry name" value="Peptidase_M26_N_dom"/>
</dbReference>
<feature type="domain" description="Peptidase M26 C-terminal" evidence="7">
    <location>
        <begin position="1108"/>
        <end position="1831"/>
    </location>
</feature>
<evidence type="ECO:0000259" key="6">
    <source>
        <dbReference type="Pfam" id="PF05342"/>
    </source>
</evidence>
<keyword evidence="4" id="KW-0812">Transmembrane</keyword>
<feature type="transmembrane region" description="Helical" evidence="4">
    <location>
        <begin position="127"/>
        <end position="151"/>
    </location>
</feature>
<dbReference type="Pfam" id="PF07580">
    <property type="entry name" value="Peptidase_M26_C"/>
    <property type="match status" value="1"/>
</dbReference>
<organism evidence="8 9">
    <name type="scientific">Streptococcus oralis</name>
    <dbReference type="NCBI Taxonomy" id="1303"/>
    <lineage>
        <taxon>Bacteria</taxon>
        <taxon>Bacillati</taxon>
        <taxon>Bacillota</taxon>
        <taxon>Bacilli</taxon>
        <taxon>Lactobacillales</taxon>
        <taxon>Streptococcaceae</taxon>
        <taxon>Streptococcus</taxon>
    </lineage>
</organism>
<proteinExistence type="predicted"/>
<dbReference type="Gene3D" id="2.160.20.110">
    <property type="match status" value="1"/>
</dbReference>
<feature type="domain" description="Peptidase M26 N-terminal" evidence="6">
    <location>
        <begin position="544"/>
        <end position="798"/>
    </location>
</feature>
<dbReference type="GO" id="GO:0016020">
    <property type="term" value="C:membrane"/>
    <property type="evidence" value="ECO:0007669"/>
    <property type="project" value="InterPro"/>
</dbReference>
<dbReference type="GO" id="GO:0005576">
    <property type="term" value="C:extracellular region"/>
    <property type="evidence" value="ECO:0007669"/>
    <property type="project" value="InterPro"/>
</dbReference>
<dbReference type="RefSeq" id="WP_061413778.1">
    <property type="nucleotide sequence ID" value="NZ_KQ969521.1"/>
</dbReference>
<dbReference type="GO" id="GO:0004222">
    <property type="term" value="F:metalloendopeptidase activity"/>
    <property type="evidence" value="ECO:0007669"/>
    <property type="project" value="InterPro"/>
</dbReference>
<evidence type="ECO:0000259" key="7">
    <source>
        <dbReference type="Pfam" id="PF07580"/>
    </source>
</evidence>
<dbReference type="InterPro" id="IPR005877">
    <property type="entry name" value="YSIRK_signal_dom"/>
</dbReference>
<name>A0A139P2C4_STROR</name>
<evidence type="ECO:0000256" key="3">
    <source>
        <dbReference type="ARBA" id="ARBA00022801"/>
    </source>
</evidence>
<reference evidence="8 9" key="1">
    <citation type="submission" date="2016-01" db="EMBL/GenBank/DDBJ databases">
        <title>Highly variable Streptococcus oralis are common among viridans streptococci isolated from primates.</title>
        <authorList>
            <person name="Denapaite D."/>
            <person name="Rieger M."/>
            <person name="Koendgen S."/>
            <person name="Brueckner R."/>
            <person name="Ochigava I."/>
            <person name="Kappeler P."/>
            <person name="Maetz-Rensing K."/>
            <person name="Leendertz F."/>
            <person name="Hakenbeck R."/>
        </authorList>
    </citation>
    <scope>NUCLEOTIDE SEQUENCE [LARGE SCALE GENOMIC DNA]</scope>
    <source>
        <strain evidence="8 9">DD15</strain>
    </source>
</reference>